<dbReference type="GO" id="GO:0043565">
    <property type="term" value="F:sequence-specific DNA binding"/>
    <property type="evidence" value="ECO:0007669"/>
    <property type="project" value="InterPro"/>
</dbReference>
<keyword evidence="3" id="KW-0804">Transcription</keyword>
<dbReference type="SUPFAM" id="SSF46689">
    <property type="entry name" value="Homeodomain-like"/>
    <property type="match status" value="1"/>
</dbReference>
<accession>A0A916Z8G0</accession>
<keyword evidence="1" id="KW-0805">Transcription regulation</keyword>
<name>A0A916Z8G0_9BACT</name>
<evidence type="ECO:0000256" key="3">
    <source>
        <dbReference type="ARBA" id="ARBA00023163"/>
    </source>
</evidence>
<dbReference type="Proteomes" id="UP000609064">
    <property type="component" value="Unassembled WGS sequence"/>
</dbReference>
<keyword evidence="6" id="KW-1185">Reference proteome</keyword>
<proteinExistence type="predicted"/>
<dbReference type="EMBL" id="BMKK01000016">
    <property type="protein sequence ID" value="GGD80278.1"/>
    <property type="molecule type" value="Genomic_DNA"/>
</dbReference>
<protein>
    <recommendedName>
        <fullName evidence="4">HTH araC/xylS-type domain-containing protein</fullName>
    </recommendedName>
</protein>
<dbReference type="AlphaFoldDB" id="A0A916Z8G0"/>
<dbReference type="InterPro" id="IPR009057">
    <property type="entry name" value="Homeodomain-like_sf"/>
</dbReference>
<organism evidence="5 6">
    <name type="scientific">Emticicia aquatilis</name>
    <dbReference type="NCBI Taxonomy" id="1537369"/>
    <lineage>
        <taxon>Bacteria</taxon>
        <taxon>Pseudomonadati</taxon>
        <taxon>Bacteroidota</taxon>
        <taxon>Cytophagia</taxon>
        <taxon>Cytophagales</taxon>
        <taxon>Leadbetterellaceae</taxon>
        <taxon>Emticicia</taxon>
    </lineage>
</organism>
<reference evidence="5" key="2">
    <citation type="submission" date="2020-09" db="EMBL/GenBank/DDBJ databases">
        <authorList>
            <person name="Sun Q."/>
            <person name="Zhou Y."/>
        </authorList>
    </citation>
    <scope>NUCLEOTIDE SEQUENCE</scope>
    <source>
        <strain evidence="5">CGMCC 1.15958</strain>
    </source>
</reference>
<dbReference type="GO" id="GO:0003700">
    <property type="term" value="F:DNA-binding transcription factor activity"/>
    <property type="evidence" value="ECO:0007669"/>
    <property type="project" value="InterPro"/>
</dbReference>
<feature type="domain" description="HTH araC/xylS-type" evidence="4">
    <location>
        <begin position="82"/>
        <end position="161"/>
    </location>
</feature>
<gene>
    <name evidence="5" type="ORF">GCM10011514_50400</name>
</gene>
<dbReference type="Pfam" id="PF12833">
    <property type="entry name" value="HTH_18"/>
    <property type="match status" value="1"/>
</dbReference>
<keyword evidence="2" id="KW-0238">DNA-binding</keyword>
<evidence type="ECO:0000259" key="4">
    <source>
        <dbReference type="PROSITE" id="PS01124"/>
    </source>
</evidence>
<dbReference type="InterPro" id="IPR018060">
    <property type="entry name" value="HTH_AraC"/>
</dbReference>
<evidence type="ECO:0000313" key="6">
    <source>
        <dbReference type="Proteomes" id="UP000609064"/>
    </source>
</evidence>
<sequence length="172" mass="20186">MVVKEELNNLGLHYMNISLGEVEIMENLTQLQHDELKEALHKSGLELMDDKKSMLIEKIKNVIVEMVHYTDDIPKVNFSDYLREKLHYDYTYLANLFSETEGITIEHYIMNHKIERVKELIIYDELNLTEIAAKLHYSSISHLSNQFKKVTGLTPSFFKSLKDKKRNPLDDV</sequence>
<comment type="caution">
    <text evidence="5">The sequence shown here is derived from an EMBL/GenBank/DDBJ whole genome shotgun (WGS) entry which is preliminary data.</text>
</comment>
<reference evidence="5" key="1">
    <citation type="journal article" date="2014" name="Int. J. Syst. Evol. Microbiol.">
        <title>Complete genome sequence of Corynebacterium casei LMG S-19264T (=DSM 44701T), isolated from a smear-ripened cheese.</title>
        <authorList>
            <consortium name="US DOE Joint Genome Institute (JGI-PGF)"/>
            <person name="Walter F."/>
            <person name="Albersmeier A."/>
            <person name="Kalinowski J."/>
            <person name="Ruckert C."/>
        </authorList>
    </citation>
    <scope>NUCLEOTIDE SEQUENCE</scope>
    <source>
        <strain evidence="5">CGMCC 1.15958</strain>
    </source>
</reference>
<evidence type="ECO:0000256" key="2">
    <source>
        <dbReference type="ARBA" id="ARBA00023125"/>
    </source>
</evidence>
<dbReference type="SMART" id="SM00342">
    <property type="entry name" value="HTH_ARAC"/>
    <property type="match status" value="1"/>
</dbReference>
<dbReference type="PANTHER" id="PTHR43280">
    <property type="entry name" value="ARAC-FAMILY TRANSCRIPTIONAL REGULATOR"/>
    <property type="match status" value="1"/>
</dbReference>
<dbReference type="Gene3D" id="1.10.10.60">
    <property type="entry name" value="Homeodomain-like"/>
    <property type="match status" value="1"/>
</dbReference>
<evidence type="ECO:0000313" key="5">
    <source>
        <dbReference type="EMBL" id="GGD80278.1"/>
    </source>
</evidence>
<dbReference type="PANTHER" id="PTHR43280:SF28">
    <property type="entry name" value="HTH-TYPE TRANSCRIPTIONAL ACTIVATOR RHAS"/>
    <property type="match status" value="1"/>
</dbReference>
<evidence type="ECO:0000256" key="1">
    <source>
        <dbReference type="ARBA" id="ARBA00023015"/>
    </source>
</evidence>
<dbReference type="PROSITE" id="PS01124">
    <property type="entry name" value="HTH_ARAC_FAMILY_2"/>
    <property type="match status" value="1"/>
</dbReference>